<feature type="domain" description="Cytochrome c-552/4" evidence="4">
    <location>
        <begin position="58"/>
        <end position="85"/>
    </location>
</feature>
<dbReference type="Proteomes" id="UP001595818">
    <property type="component" value="Unassembled WGS sequence"/>
</dbReference>
<dbReference type="Pfam" id="PF09699">
    <property type="entry name" value="Paired_CXXCH_1"/>
    <property type="match status" value="1"/>
</dbReference>
<comment type="caution">
    <text evidence="5">The sequence shown here is derived from an EMBL/GenBank/DDBJ whole genome shotgun (WGS) entry which is preliminary data.</text>
</comment>
<protein>
    <submittedName>
        <fullName evidence="5">Tetratricopeptide repeat protein</fullName>
    </submittedName>
</protein>
<dbReference type="Gene3D" id="1.25.10.10">
    <property type="entry name" value="Leucine-rich Repeat Variant"/>
    <property type="match status" value="1"/>
</dbReference>
<dbReference type="InterPro" id="IPR036280">
    <property type="entry name" value="Multihaem_cyt_sf"/>
</dbReference>
<feature type="repeat" description="TPR" evidence="2">
    <location>
        <begin position="607"/>
        <end position="640"/>
    </location>
</feature>
<dbReference type="PROSITE" id="PS50005">
    <property type="entry name" value="TPR"/>
    <property type="match status" value="2"/>
</dbReference>
<dbReference type="InterPro" id="IPR010177">
    <property type="entry name" value="Paired_CXXCH_1"/>
</dbReference>
<dbReference type="InterPro" id="IPR023155">
    <property type="entry name" value="Cyt_c-552/4"/>
</dbReference>
<dbReference type="PROSITE" id="PS50293">
    <property type="entry name" value="TPR_REGION"/>
    <property type="match status" value="1"/>
</dbReference>
<dbReference type="InterPro" id="IPR019734">
    <property type="entry name" value="TPR_rpt"/>
</dbReference>
<dbReference type="Gene3D" id="1.25.40.10">
    <property type="entry name" value="Tetratricopeptide repeat domain"/>
    <property type="match status" value="2"/>
</dbReference>
<sequence>MMELPFIPMKYKKIFIISITLIFVLEIVYSFVSCSSREPILDAEPRKLTDEDYVGSQTCQSCHPQAFRDWQYSHHDQAMMEAHDHSVKGEFNTTFTSQGVTSRFYKSGGKYYVNTEGADGNYHDYEIVYTYGISPLQQYIVKFPDGKLQCLRTAWDVEKKEWFDLYSKDRIEAGEWMHWTGGGLNWNTMCADCHSTNVHKNFDEASEIFNTTFSIINVACEACHGPGKKHVDWVSSPDYDGSGYGEKVQLYLTSSLTSKQQVDQCARCHSRRVQHTEAFNHEGEYMDHYSPEILRDNIYFPDGQIRDEVYVYGSFVQSKMYQNGVKCTDCHNPHSLELKAIGNALCSQCHVKEKYDTPDHHFHAINTAGSACVSCHMPGRTYMGNDFRRDHSFRVPRPDLSVKYNTPNACNQCHEEQSAAWAAESIIKLFGPERKPHYSEVLTEASTGSESAIPKLIDLSEDGTQPAIVRATAIWYLDQTISQESKAAIIRSLKSNENIVRHTAATVLGDLEPEEKLRHLGPLLNDKVRTVRIAAASAMADVPKEQMKPEVRTGFDKAIKEYQASLAVRADFPGGQFEKGQYFERTGEFHLAEAAYLRAIKFDDHFNVARLNLAHLYNRLQKNEKAIDLFKTVIEQEPGYGGAYYSLGLLYAEENRMEDAAEYLSKATELEDNPRIFYNLGIVYQQLDQPDQAEKTYLKGLHLDPNNLDLSYALGVLHVQQEQLEMAKPYIEKLLRAYPENQQLKQLWMMIVSGKP</sequence>
<dbReference type="Pfam" id="PF00515">
    <property type="entry name" value="TPR_1"/>
    <property type="match status" value="1"/>
</dbReference>
<dbReference type="InterPro" id="IPR051829">
    <property type="entry name" value="Multiheme_Cytochr_ET"/>
</dbReference>
<feature type="domain" description="Cytochrome c-552/4" evidence="4">
    <location>
        <begin position="186"/>
        <end position="225"/>
    </location>
</feature>
<gene>
    <name evidence="5" type="ORF">ACFPFU_12490</name>
</gene>
<dbReference type="Pfam" id="PF13435">
    <property type="entry name" value="Cytochrome_C554"/>
    <property type="match status" value="2"/>
</dbReference>
<feature type="repeat" description="TPR" evidence="2">
    <location>
        <begin position="674"/>
        <end position="707"/>
    </location>
</feature>
<evidence type="ECO:0000259" key="3">
    <source>
        <dbReference type="Pfam" id="PF09699"/>
    </source>
</evidence>
<evidence type="ECO:0000313" key="5">
    <source>
        <dbReference type="EMBL" id="MFC4872509.1"/>
    </source>
</evidence>
<dbReference type="Pfam" id="PF13432">
    <property type="entry name" value="TPR_16"/>
    <property type="match status" value="2"/>
</dbReference>
<dbReference type="PANTHER" id="PTHR35038:SF8">
    <property type="entry name" value="C-TYPE POLYHEME CYTOCHROME OMCC"/>
    <property type="match status" value="1"/>
</dbReference>
<dbReference type="Pfam" id="PF13646">
    <property type="entry name" value="HEAT_2"/>
    <property type="match status" value="1"/>
</dbReference>
<dbReference type="Gene3D" id="1.10.1130.10">
    <property type="entry name" value="Flavocytochrome C3, Chain A"/>
    <property type="match status" value="2"/>
</dbReference>
<dbReference type="EMBL" id="JBHSJJ010000006">
    <property type="protein sequence ID" value="MFC4872509.1"/>
    <property type="molecule type" value="Genomic_DNA"/>
</dbReference>
<keyword evidence="2" id="KW-0802">TPR repeat</keyword>
<reference evidence="6" key="1">
    <citation type="journal article" date="2019" name="Int. J. Syst. Evol. Microbiol.">
        <title>The Global Catalogue of Microorganisms (GCM) 10K type strain sequencing project: providing services to taxonomists for standard genome sequencing and annotation.</title>
        <authorList>
            <consortium name="The Broad Institute Genomics Platform"/>
            <consortium name="The Broad Institute Genome Sequencing Center for Infectious Disease"/>
            <person name="Wu L."/>
            <person name="Ma J."/>
        </authorList>
    </citation>
    <scope>NUCLEOTIDE SEQUENCE [LARGE SCALE GENOMIC DNA]</scope>
    <source>
        <strain evidence="6">CGMCC 4.7466</strain>
    </source>
</reference>
<evidence type="ECO:0000313" key="6">
    <source>
        <dbReference type="Proteomes" id="UP001595818"/>
    </source>
</evidence>
<proteinExistence type="predicted"/>
<accession>A0ABV9T1M0</accession>
<dbReference type="InterPro" id="IPR011990">
    <property type="entry name" value="TPR-like_helical_dom_sf"/>
</dbReference>
<keyword evidence="1" id="KW-0732">Signal</keyword>
<evidence type="ECO:0000256" key="2">
    <source>
        <dbReference type="PROSITE-ProRule" id="PRU00339"/>
    </source>
</evidence>
<dbReference type="SMART" id="SM00028">
    <property type="entry name" value="TPR"/>
    <property type="match status" value="5"/>
</dbReference>
<dbReference type="PANTHER" id="PTHR35038">
    <property type="entry name" value="DISSIMILATORY SULFITE REDUCTASE SIRA"/>
    <property type="match status" value="1"/>
</dbReference>
<dbReference type="SUPFAM" id="SSF48452">
    <property type="entry name" value="TPR-like"/>
    <property type="match status" value="1"/>
</dbReference>
<evidence type="ECO:0000259" key="4">
    <source>
        <dbReference type="Pfam" id="PF13435"/>
    </source>
</evidence>
<dbReference type="RefSeq" id="WP_377064957.1">
    <property type="nucleotide sequence ID" value="NZ_JBHSJJ010000006.1"/>
</dbReference>
<dbReference type="InterPro" id="IPR011989">
    <property type="entry name" value="ARM-like"/>
</dbReference>
<keyword evidence="6" id="KW-1185">Reference proteome</keyword>
<organism evidence="5 6">
    <name type="scientific">Negadavirga shengliensis</name>
    <dbReference type="NCBI Taxonomy" id="1389218"/>
    <lineage>
        <taxon>Bacteria</taxon>
        <taxon>Pseudomonadati</taxon>
        <taxon>Bacteroidota</taxon>
        <taxon>Cytophagia</taxon>
        <taxon>Cytophagales</taxon>
        <taxon>Cyclobacteriaceae</taxon>
        <taxon>Negadavirga</taxon>
    </lineage>
</organism>
<dbReference type="SUPFAM" id="SSF48695">
    <property type="entry name" value="Multiheme cytochromes"/>
    <property type="match status" value="1"/>
</dbReference>
<evidence type="ECO:0000256" key="1">
    <source>
        <dbReference type="ARBA" id="ARBA00022729"/>
    </source>
</evidence>
<dbReference type="Pfam" id="PF13181">
    <property type="entry name" value="TPR_8"/>
    <property type="match status" value="1"/>
</dbReference>
<feature type="domain" description="Doubled CXXCH motif" evidence="3">
    <location>
        <begin position="323"/>
        <end position="353"/>
    </location>
</feature>
<name>A0ABV9T1M0_9BACT</name>